<keyword evidence="2 9" id="KW-0813">Transport</keyword>
<feature type="domain" description="TonB-dependent receptor-like beta-barrel" evidence="12">
    <location>
        <begin position="376"/>
        <end position="873"/>
    </location>
</feature>
<keyword evidence="5 11" id="KW-0732">Signal</keyword>
<evidence type="ECO:0000256" key="10">
    <source>
        <dbReference type="RuleBase" id="RU003357"/>
    </source>
</evidence>
<dbReference type="PROSITE" id="PS01156">
    <property type="entry name" value="TONB_DEPENDENT_REC_2"/>
    <property type="match status" value="1"/>
</dbReference>
<keyword evidence="14" id="KW-0675">Receptor</keyword>
<comment type="subcellular location">
    <subcellularLocation>
        <location evidence="1 9">Cell outer membrane</location>
        <topology evidence="1 9">Multi-pass membrane protein</topology>
    </subcellularLocation>
</comment>
<sequence length="920" mass="101768">MRKLLLLAMFLTSATIFAQGIITGTVIDSEMDGPLPGANVMVVGTQQGTMTDFDGNFSIDVEDASGRIRISFVGYETKTVSFNVTNGETQDLGQIVLSADANALSEVVITGVVDLAKDRQTPVAVSTIRSQEIEEKLGNQEFPEILSTTPSIYATKQGGGFGDSRITIRGFDTQNSAVMINGIPVNDMENGQVYWSNWAGLSDVASAIQVQRGLGSSKLAVSSVGGTINVVTRSAERKEGGFVKASVGNDSYLKTIASYNTGLNDNGWSGSFLLSRTSGDGYVNGTEFEGYNYFIGAGYRLNDDHDFNFILTGAPQQHNQRSFFTSLGSYLEYGENGEPNEKYNPEFGYRNGKEFTFAGNFYHKPVASLSWDWDINTDSKLTTSAYASFGRGGSIGPIGRINGDRYYSLPKTDDGLLRIDDIFAYNSGQNVPDFGGSREGYTGGGNAYQGAFVNGNETPSDFVNDAGHIYGPENGITRRSSINSHNWFGLISNYQKEINDQLTLDFGVDLRSYTGFHYRRMVDLMGGDIYVDNNDKTNPYRFLSETYEPTIDNTLNVFKSIDDEEKIDYYSEGYVNWQGAFAQLEYVGDQISAFVQGAISNQGFKRKDYFLYDENNEETDWENILGGNIKGGLNFNINEQHNVFGNIGYYSKQPLFDAVYLNDTNEKNPNLTNEQVFGIELGYGFRSQFFNANVNLYRTSWADRFETTSATFFEDTDDEIRGVANILGVTQVHTGIEFDLYGRVGNKFRWNGMLSIGNWEYKDDVNVSYLDENQNPIPGAEDAVLNLDGVKVGNAAQFTASLGADYQIIDNLSVDATYRYADNLYASYDATDAEDADFEVFELPSYGLLDLGASYGLDLGENRLTFRVNVNNVTDNIYISESLTNRLAGPGAETWNGVNTRNNVFFGWGRTWNASVAFRF</sequence>
<keyword evidence="15" id="KW-1185">Reference proteome</keyword>
<evidence type="ECO:0000256" key="4">
    <source>
        <dbReference type="ARBA" id="ARBA00022692"/>
    </source>
</evidence>
<name>A0A9X1UVX9_9FLAO</name>
<gene>
    <name evidence="14" type="ORF">LU635_06525</name>
</gene>
<dbReference type="Gene3D" id="2.170.130.10">
    <property type="entry name" value="TonB-dependent receptor, plug domain"/>
    <property type="match status" value="1"/>
</dbReference>
<evidence type="ECO:0000256" key="1">
    <source>
        <dbReference type="ARBA" id="ARBA00004571"/>
    </source>
</evidence>
<evidence type="ECO:0000256" key="2">
    <source>
        <dbReference type="ARBA" id="ARBA00022448"/>
    </source>
</evidence>
<evidence type="ECO:0000259" key="12">
    <source>
        <dbReference type="Pfam" id="PF00593"/>
    </source>
</evidence>
<dbReference type="InterPro" id="IPR037066">
    <property type="entry name" value="Plug_dom_sf"/>
</dbReference>
<comment type="similarity">
    <text evidence="9 10">Belongs to the TonB-dependent receptor family.</text>
</comment>
<dbReference type="RefSeq" id="WP_240097394.1">
    <property type="nucleotide sequence ID" value="NZ_JAJSON010000016.1"/>
</dbReference>
<dbReference type="InterPro" id="IPR000531">
    <property type="entry name" value="Beta-barrel_TonB"/>
</dbReference>
<proteinExistence type="inferred from homology"/>
<dbReference type="InterPro" id="IPR010917">
    <property type="entry name" value="TonB_rcpt_CS"/>
</dbReference>
<comment type="caution">
    <text evidence="14">The sequence shown here is derived from an EMBL/GenBank/DDBJ whole genome shotgun (WGS) entry which is preliminary data.</text>
</comment>
<organism evidence="14 15">
    <name type="scientific">Christiangramia crocea</name>
    <dbReference type="NCBI Taxonomy" id="2904124"/>
    <lineage>
        <taxon>Bacteria</taxon>
        <taxon>Pseudomonadati</taxon>
        <taxon>Bacteroidota</taxon>
        <taxon>Flavobacteriia</taxon>
        <taxon>Flavobacteriales</taxon>
        <taxon>Flavobacteriaceae</taxon>
        <taxon>Christiangramia</taxon>
    </lineage>
</organism>
<dbReference type="Pfam" id="PF13715">
    <property type="entry name" value="CarbopepD_reg_2"/>
    <property type="match status" value="1"/>
</dbReference>
<dbReference type="Proteomes" id="UP001139344">
    <property type="component" value="Unassembled WGS sequence"/>
</dbReference>
<dbReference type="AlphaFoldDB" id="A0A9X1UVX9"/>
<feature type="chain" id="PRO_5040755482" evidence="11">
    <location>
        <begin position="19"/>
        <end position="920"/>
    </location>
</feature>
<protein>
    <submittedName>
        <fullName evidence="14">TonB-dependent receptor</fullName>
    </submittedName>
</protein>
<keyword evidence="8 9" id="KW-0998">Cell outer membrane</keyword>
<evidence type="ECO:0000256" key="7">
    <source>
        <dbReference type="ARBA" id="ARBA00023136"/>
    </source>
</evidence>
<dbReference type="PANTHER" id="PTHR30069">
    <property type="entry name" value="TONB-DEPENDENT OUTER MEMBRANE RECEPTOR"/>
    <property type="match status" value="1"/>
</dbReference>
<dbReference type="Pfam" id="PF00593">
    <property type="entry name" value="TonB_dep_Rec_b-barrel"/>
    <property type="match status" value="1"/>
</dbReference>
<evidence type="ECO:0000256" key="5">
    <source>
        <dbReference type="ARBA" id="ARBA00022729"/>
    </source>
</evidence>
<dbReference type="GO" id="GO:0009279">
    <property type="term" value="C:cell outer membrane"/>
    <property type="evidence" value="ECO:0007669"/>
    <property type="project" value="UniProtKB-SubCell"/>
</dbReference>
<dbReference type="Gene3D" id="2.60.40.1120">
    <property type="entry name" value="Carboxypeptidase-like, regulatory domain"/>
    <property type="match status" value="1"/>
</dbReference>
<dbReference type="GO" id="GO:0044718">
    <property type="term" value="P:siderophore transmembrane transport"/>
    <property type="evidence" value="ECO:0007669"/>
    <property type="project" value="TreeGrafter"/>
</dbReference>
<accession>A0A9X1UVX9</accession>
<dbReference type="Pfam" id="PF07715">
    <property type="entry name" value="Plug"/>
    <property type="match status" value="1"/>
</dbReference>
<reference evidence="14" key="1">
    <citation type="submission" date="2021-12" db="EMBL/GenBank/DDBJ databases">
        <title>Description of Gramella crocea sp. nov., a new bacterium isolated from activated sludge.</title>
        <authorList>
            <person name="Zhang X."/>
        </authorList>
    </citation>
    <scope>NUCLEOTIDE SEQUENCE</scope>
    <source>
        <strain evidence="14">YB25</strain>
    </source>
</reference>
<evidence type="ECO:0000256" key="9">
    <source>
        <dbReference type="PROSITE-ProRule" id="PRU01360"/>
    </source>
</evidence>
<dbReference type="InterPro" id="IPR012910">
    <property type="entry name" value="Plug_dom"/>
</dbReference>
<keyword evidence="4 9" id="KW-0812">Transmembrane</keyword>
<dbReference type="Gene3D" id="2.40.170.20">
    <property type="entry name" value="TonB-dependent receptor, beta-barrel domain"/>
    <property type="match status" value="1"/>
</dbReference>
<dbReference type="EMBL" id="JAJSON010000016">
    <property type="protein sequence ID" value="MCG9971289.1"/>
    <property type="molecule type" value="Genomic_DNA"/>
</dbReference>
<keyword evidence="3 9" id="KW-1134">Transmembrane beta strand</keyword>
<feature type="signal peptide" evidence="11">
    <location>
        <begin position="1"/>
        <end position="18"/>
    </location>
</feature>
<evidence type="ECO:0000256" key="3">
    <source>
        <dbReference type="ARBA" id="ARBA00022452"/>
    </source>
</evidence>
<evidence type="ECO:0000313" key="15">
    <source>
        <dbReference type="Proteomes" id="UP001139344"/>
    </source>
</evidence>
<dbReference type="SUPFAM" id="SSF56935">
    <property type="entry name" value="Porins"/>
    <property type="match status" value="1"/>
</dbReference>
<dbReference type="PANTHER" id="PTHR30069:SF28">
    <property type="entry name" value="TONB-DEPENDENT RECEPTOR YNCD-RELATED"/>
    <property type="match status" value="1"/>
</dbReference>
<evidence type="ECO:0000313" key="14">
    <source>
        <dbReference type="EMBL" id="MCG9971289.1"/>
    </source>
</evidence>
<dbReference type="InterPro" id="IPR039426">
    <property type="entry name" value="TonB-dep_rcpt-like"/>
</dbReference>
<dbReference type="SUPFAM" id="SSF49464">
    <property type="entry name" value="Carboxypeptidase regulatory domain-like"/>
    <property type="match status" value="1"/>
</dbReference>
<keyword evidence="6 10" id="KW-0798">TonB box</keyword>
<dbReference type="InterPro" id="IPR008969">
    <property type="entry name" value="CarboxyPept-like_regulatory"/>
</dbReference>
<evidence type="ECO:0000256" key="6">
    <source>
        <dbReference type="ARBA" id="ARBA00023077"/>
    </source>
</evidence>
<evidence type="ECO:0000259" key="13">
    <source>
        <dbReference type="Pfam" id="PF07715"/>
    </source>
</evidence>
<dbReference type="InterPro" id="IPR036942">
    <property type="entry name" value="Beta-barrel_TonB_sf"/>
</dbReference>
<evidence type="ECO:0000256" key="11">
    <source>
        <dbReference type="SAM" id="SignalP"/>
    </source>
</evidence>
<evidence type="ECO:0000256" key="8">
    <source>
        <dbReference type="ARBA" id="ARBA00023237"/>
    </source>
</evidence>
<keyword evidence="7 9" id="KW-0472">Membrane</keyword>
<dbReference type="PROSITE" id="PS52016">
    <property type="entry name" value="TONB_DEPENDENT_REC_3"/>
    <property type="match status" value="1"/>
</dbReference>
<feature type="domain" description="TonB-dependent receptor plug" evidence="13">
    <location>
        <begin position="118"/>
        <end position="227"/>
    </location>
</feature>
<dbReference type="GO" id="GO:0015344">
    <property type="term" value="F:siderophore uptake transmembrane transporter activity"/>
    <property type="evidence" value="ECO:0007669"/>
    <property type="project" value="TreeGrafter"/>
</dbReference>